<dbReference type="InterPro" id="IPR008271">
    <property type="entry name" value="Ser/Thr_kinase_AS"/>
</dbReference>
<dbReference type="PANTHER" id="PTHR46256">
    <property type="entry name" value="AGAP011099-PA"/>
    <property type="match status" value="1"/>
</dbReference>
<reference evidence="15 16" key="1">
    <citation type="submission" date="2019-07" db="EMBL/GenBank/DDBJ databases">
        <title>Draft genome assembly of a fouling barnacle, Amphibalanus amphitrite (Darwin, 1854): The first reference genome for Thecostraca.</title>
        <authorList>
            <person name="Kim W."/>
        </authorList>
    </citation>
    <scope>NUCLEOTIDE SEQUENCE [LARGE SCALE GENOMIC DNA]</scope>
    <source>
        <strain evidence="15">SNU_AA5</strain>
        <tissue evidence="15">Soma without cirri and trophi</tissue>
    </source>
</reference>
<dbReference type="SMART" id="SM00220">
    <property type="entry name" value="S_TKc"/>
    <property type="match status" value="1"/>
</dbReference>
<dbReference type="SMART" id="SM00242">
    <property type="entry name" value="MYSc"/>
    <property type="match status" value="1"/>
</dbReference>
<evidence type="ECO:0000256" key="1">
    <source>
        <dbReference type="ARBA" id="ARBA00004245"/>
    </source>
</evidence>
<keyword evidence="8 12" id="KW-0505">Motor protein</keyword>
<dbReference type="Gene3D" id="1.10.510.10">
    <property type="entry name" value="Transferase(Phosphotransferase) domain 1"/>
    <property type="match status" value="1"/>
</dbReference>
<evidence type="ECO:0000256" key="7">
    <source>
        <dbReference type="ARBA" id="ARBA00023123"/>
    </source>
</evidence>
<evidence type="ECO:0000256" key="9">
    <source>
        <dbReference type="ARBA" id="ARBA00023203"/>
    </source>
</evidence>
<dbReference type="Pfam" id="PF00069">
    <property type="entry name" value="Pkinase"/>
    <property type="match status" value="1"/>
</dbReference>
<feature type="binding site" evidence="12">
    <location>
        <begin position="429"/>
        <end position="436"/>
    </location>
    <ligand>
        <name>ATP</name>
        <dbReference type="ChEBI" id="CHEBI:30616"/>
    </ligand>
</feature>
<dbReference type="OrthoDB" id="6108017at2759"/>
<dbReference type="InterPro" id="IPR036961">
    <property type="entry name" value="Kinesin_motor_dom_sf"/>
</dbReference>
<dbReference type="InterPro" id="IPR052409">
    <property type="entry name" value="Myosin-III_kinase_activity"/>
</dbReference>
<dbReference type="GO" id="GO:0004674">
    <property type="term" value="F:protein serine/threonine kinase activity"/>
    <property type="evidence" value="ECO:0007669"/>
    <property type="project" value="TreeGrafter"/>
</dbReference>
<dbReference type="GO" id="GO:0000146">
    <property type="term" value="F:microfilament motor activity"/>
    <property type="evidence" value="ECO:0007669"/>
    <property type="project" value="TreeGrafter"/>
</dbReference>
<comment type="caution">
    <text evidence="15">The sequence shown here is derived from an EMBL/GenBank/DDBJ whole genome shotgun (WGS) entry which is preliminary data.</text>
</comment>
<keyword evidence="6 12" id="KW-0067">ATP-binding</keyword>
<evidence type="ECO:0000256" key="11">
    <source>
        <dbReference type="ARBA" id="ARBA00023273"/>
    </source>
</evidence>
<dbReference type="Gene3D" id="1.20.58.530">
    <property type="match status" value="1"/>
</dbReference>
<dbReference type="SUPFAM" id="SSF56112">
    <property type="entry name" value="Protein kinase-like (PK-like)"/>
    <property type="match status" value="1"/>
</dbReference>
<dbReference type="InterPro" id="IPR011009">
    <property type="entry name" value="Kinase-like_dom_sf"/>
</dbReference>
<feature type="region of interest" description="Actin-binding" evidence="12">
    <location>
        <begin position="890"/>
        <end position="912"/>
    </location>
</feature>
<keyword evidence="10" id="KW-0206">Cytoskeleton</keyword>
<dbReference type="GO" id="GO:0030832">
    <property type="term" value="P:regulation of actin filament length"/>
    <property type="evidence" value="ECO:0007669"/>
    <property type="project" value="TreeGrafter"/>
</dbReference>
<evidence type="ECO:0000256" key="12">
    <source>
        <dbReference type="PROSITE-ProRule" id="PRU00782"/>
    </source>
</evidence>
<dbReference type="FunFam" id="1.10.510.10:FF:000421">
    <property type="entry name" value="Serine/threonine-protein kinase PAK 6"/>
    <property type="match status" value="1"/>
</dbReference>
<gene>
    <name evidence="15" type="primary">ninaC_1</name>
    <name evidence="15" type="ORF">FJT64_011392</name>
</gene>
<sequence>MSTVGCYLRVEELAQPDGLYQLGERIAEGTYGEIFAATENSSGAKVAIKIVDNTEETFPDIEEEYRILKDLSVHQNIPKLHGIFKKTSSSGVEQIWMVMEYCSGGSVTDLVKRLKESGHVMKEDHIAFILHHTVQAACHLHRNHVIHRDIKGQNILMAQNGEIKLVDFGISRHLPSTMARRGTSIGTPYWMAPEVILCDQQHGAEYDIRADVWSLGITAIELGDGVPPLASVHPVRAMFQITRNPPPTLAKPTEWSQAYLDFIAECLEKNDESRPLMEEVATHPFLTRLEPRLAAIRDELAQLLADSGPAETVQPAQVTSKAGYLRTRPHSKSLEILQDDLAALENVTEDTILNLLEKRFHRDMIYTFVADVLIAVNPYCVKSLYDAKTHAAYCSRARSDNAPHVYAVADRAHQDMAHHQRAQTIVFTGETGSGKTFNARMALAHLCHLGKSKSLAEKVLGAGFVLELLGSAATSQNAASTRQVRYFETTFTKTGRLSGVIVWNYMLERWRVTDTRPNDGTFNALYAYYYGLQQSGKLGIYKLQKKDDYRFLPKHKFLDPVDSAEKFKEAERTMDMLEISGDKQETVRKAMAAIILLGEVDFEDGGEGVTIVNKDVLNTVSFLLSVDEAKLVWSLEHRCRIVAGEAVKEAKTVEQARASRDALARLLYGRLVDSVVNWVNASFTLTRLLFGETNTVGLLDMYGFESRSTNYLEQLVVNAFNEQVQSFYNQSVFQWEMDDFRGDDLEVSPYTYMDNSATIDMLMKKGEGLLALLDESTLSEKASDQYFVGELQGSAFARRESVDYLDPEVFDTLRQSENPFIAPMFLLPLTKTGNLTMDREQAQREAGGKARPVKVNDDVGNKRFDTRSRGRLSQTSLVLLTQASCYRYSAMEVMHKLINSTAHFVRCVRSNSEGAADTWDTGLVAHQLKCMQIANTIAIRKDGYSQRIDFAEFLRRYQFLAFDFDETVEVTRENCRLLMVRLKLDGYRMGRQKIFLKYFNEEYMSRLYEHEVKKIAKVQAMIRSFLVRRRRRAGQPLDVTRLLASECHRRPRLSVTPEMLIMPEIDPPDEFELED</sequence>
<evidence type="ECO:0000256" key="10">
    <source>
        <dbReference type="ARBA" id="ARBA00023212"/>
    </source>
</evidence>
<dbReference type="Gene3D" id="1.10.10.820">
    <property type="match status" value="1"/>
</dbReference>
<evidence type="ECO:0000256" key="8">
    <source>
        <dbReference type="ARBA" id="ARBA00023175"/>
    </source>
</evidence>
<dbReference type="GO" id="GO:0042995">
    <property type="term" value="C:cell projection"/>
    <property type="evidence" value="ECO:0007669"/>
    <property type="project" value="UniProtKB-SubCell"/>
</dbReference>
<evidence type="ECO:0000313" key="15">
    <source>
        <dbReference type="EMBL" id="KAF0290376.1"/>
    </source>
</evidence>
<evidence type="ECO:0000256" key="3">
    <source>
        <dbReference type="ARBA" id="ARBA00022490"/>
    </source>
</evidence>
<dbReference type="InterPro" id="IPR000719">
    <property type="entry name" value="Prot_kinase_dom"/>
</dbReference>
<dbReference type="GO" id="GO:0016459">
    <property type="term" value="C:myosin complex"/>
    <property type="evidence" value="ECO:0007669"/>
    <property type="project" value="UniProtKB-KW"/>
</dbReference>
<dbReference type="AlphaFoldDB" id="A0A6A4V6Z1"/>
<keyword evidence="5 12" id="KW-0547">Nucleotide-binding</keyword>
<name>A0A6A4V6Z1_AMPAM</name>
<keyword evidence="7 12" id="KW-0518">Myosin</keyword>
<dbReference type="Pfam" id="PF00063">
    <property type="entry name" value="Myosin_head"/>
    <property type="match status" value="1"/>
</dbReference>
<comment type="similarity">
    <text evidence="12">Belongs to the TRAFAC class myosin-kinesin ATPase superfamily. Myosin family.</text>
</comment>
<dbReference type="PROSITE" id="PS00108">
    <property type="entry name" value="PROTEIN_KINASE_ST"/>
    <property type="match status" value="1"/>
</dbReference>
<evidence type="ECO:0000256" key="4">
    <source>
        <dbReference type="ARBA" id="ARBA00022737"/>
    </source>
</evidence>
<dbReference type="Proteomes" id="UP000440578">
    <property type="component" value="Unassembled WGS sequence"/>
</dbReference>
<protein>
    <submittedName>
        <fullName evidence="15">Neither inactivation nor afterpotential protein C</fullName>
    </submittedName>
</protein>
<proteinExistence type="inferred from homology"/>
<accession>A0A6A4V6Z1</accession>
<dbReference type="InterPro" id="IPR027417">
    <property type="entry name" value="P-loop_NTPase"/>
</dbReference>
<evidence type="ECO:0000256" key="6">
    <source>
        <dbReference type="ARBA" id="ARBA00022840"/>
    </source>
</evidence>
<dbReference type="Gene3D" id="1.20.5.4820">
    <property type="match status" value="1"/>
</dbReference>
<dbReference type="InterPro" id="IPR001609">
    <property type="entry name" value="Myosin_head_motor_dom-like"/>
</dbReference>
<dbReference type="EMBL" id="VIIS01001958">
    <property type="protein sequence ID" value="KAF0290376.1"/>
    <property type="molecule type" value="Genomic_DNA"/>
</dbReference>
<evidence type="ECO:0000313" key="16">
    <source>
        <dbReference type="Proteomes" id="UP000440578"/>
    </source>
</evidence>
<dbReference type="Gene3D" id="1.20.120.720">
    <property type="entry name" value="Myosin VI head, motor domain, U50 subdomain"/>
    <property type="match status" value="1"/>
</dbReference>
<evidence type="ECO:0000256" key="5">
    <source>
        <dbReference type="ARBA" id="ARBA00022741"/>
    </source>
</evidence>
<dbReference type="GO" id="GO:0003779">
    <property type="term" value="F:actin binding"/>
    <property type="evidence" value="ECO:0007669"/>
    <property type="project" value="UniProtKB-KW"/>
</dbReference>
<dbReference type="PROSITE" id="PS50096">
    <property type="entry name" value="IQ"/>
    <property type="match status" value="1"/>
</dbReference>
<dbReference type="Gene3D" id="3.40.850.10">
    <property type="entry name" value="Kinesin motor domain"/>
    <property type="match status" value="1"/>
</dbReference>
<dbReference type="PRINTS" id="PR00193">
    <property type="entry name" value="MYOSINHEAVY"/>
</dbReference>
<comment type="subcellular location">
    <subcellularLocation>
        <location evidence="2">Cell projection</location>
    </subcellularLocation>
    <subcellularLocation>
        <location evidence="1">Cytoplasm</location>
        <location evidence="1">Cytoskeleton</location>
    </subcellularLocation>
</comment>
<evidence type="ECO:0000259" key="14">
    <source>
        <dbReference type="PROSITE" id="PS51456"/>
    </source>
</evidence>
<dbReference type="SUPFAM" id="SSF52540">
    <property type="entry name" value="P-loop containing nucleoside triphosphate hydrolases"/>
    <property type="match status" value="1"/>
</dbReference>
<keyword evidence="9 12" id="KW-0009">Actin-binding</keyword>
<keyword evidence="11" id="KW-0966">Cell projection</keyword>
<dbReference type="PANTHER" id="PTHR46256:SF2">
    <property type="entry name" value="NEITHER INACTIVATION NOR AFTERPOTENTIAL PROTEIN C"/>
    <property type="match status" value="1"/>
</dbReference>
<feature type="domain" description="Myosin motor" evidence="14">
    <location>
        <begin position="336"/>
        <end position="1009"/>
    </location>
</feature>
<dbReference type="GO" id="GO:0005524">
    <property type="term" value="F:ATP binding"/>
    <property type="evidence" value="ECO:0007669"/>
    <property type="project" value="UniProtKB-UniRule"/>
</dbReference>
<evidence type="ECO:0000256" key="2">
    <source>
        <dbReference type="ARBA" id="ARBA00004316"/>
    </source>
</evidence>
<evidence type="ECO:0000259" key="13">
    <source>
        <dbReference type="PROSITE" id="PS50011"/>
    </source>
</evidence>
<feature type="domain" description="Protein kinase" evidence="13">
    <location>
        <begin position="20"/>
        <end position="286"/>
    </location>
</feature>
<keyword evidence="16" id="KW-1185">Reference proteome</keyword>
<keyword evidence="4" id="KW-0677">Repeat</keyword>
<dbReference type="PROSITE" id="PS51456">
    <property type="entry name" value="MYOSIN_MOTOR"/>
    <property type="match status" value="1"/>
</dbReference>
<dbReference type="PROSITE" id="PS50011">
    <property type="entry name" value="PROTEIN_KINASE_DOM"/>
    <property type="match status" value="1"/>
</dbReference>
<organism evidence="15 16">
    <name type="scientific">Amphibalanus amphitrite</name>
    <name type="common">Striped barnacle</name>
    <name type="synonym">Balanus amphitrite</name>
    <dbReference type="NCBI Taxonomy" id="1232801"/>
    <lineage>
        <taxon>Eukaryota</taxon>
        <taxon>Metazoa</taxon>
        <taxon>Ecdysozoa</taxon>
        <taxon>Arthropoda</taxon>
        <taxon>Crustacea</taxon>
        <taxon>Multicrustacea</taxon>
        <taxon>Cirripedia</taxon>
        <taxon>Thoracica</taxon>
        <taxon>Thoracicalcarea</taxon>
        <taxon>Balanomorpha</taxon>
        <taxon>Balanoidea</taxon>
        <taxon>Balanidae</taxon>
        <taxon>Amphibalaninae</taxon>
        <taxon>Amphibalanus</taxon>
    </lineage>
</organism>
<keyword evidence="3" id="KW-0963">Cytoplasm</keyword>